<dbReference type="PANTHER" id="PTHR12526">
    <property type="entry name" value="GLYCOSYLTRANSFERASE"/>
    <property type="match status" value="1"/>
</dbReference>
<dbReference type="Pfam" id="PF13439">
    <property type="entry name" value="Glyco_transf_4"/>
    <property type="match status" value="1"/>
</dbReference>
<dbReference type="AlphaFoldDB" id="A0AA96GBD9"/>
<dbReference type="GO" id="GO:0016757">
    <property type="term" value="F:glycosyltransferase activity"/>
    <property type="evidence" value="ECO:0007669"/>
    <property type="project" value="UniProtKB-ARBA"/>
</dbReference>
<evidence type="ECO:0000313" key="4">
    <source>
        <dbReference type="EMBL" id="WNM58247.1"/>
    </source>
</evidence>
<accession>A0AA96GBD9</accession>
<dbReference type="EMBL" id="CP116967">
    <property type="protein sequence ID" value="WNM58247.1"/>
    <property type="molecule type" value="Genomic_DNA"/>
</dbReference>
<evidence type="ECO:0000313" key="5">
    <source>
        <dbReference type="Proteomes" id="UP001302719"/>
    </source>
</evidence>
<proteinExistence type="predicted"/>
<reference evidence="4 5" key="1">
    <citation type="submission" date="2023-01" db="EMBL/GenBank/DDBJ databases">
        <title>Cultivation and genomic characterization of new, ubiquitous marine nitrite-oxidizing bacteria from the Nitrospirales.</title>
        <authorList>
            <person name="Mueller A.J."/>
            <person name="Daebeler A."/>
            <person name="Herbold C.W."/>
            <person name="Kirkegaard R.H."/>
            <person name="Daims H."/>
        </authorList>
    </citation>
    <scope>NUCLEOTIDE SEQUENCE [LARGE SCALE GENOMIC DNA]</scope>
    <source>
        <strain evidence="4 5">VA</strain>
    </source>
</reference>
<evidence type="ECO:0000256" key="1">
    <source>
        <dbReference type="SAM" id="MobiDB-lite"/>
    </source>
</evidence>
<dbReference type="SUPFAM" id="SSF53756">
    <property type="entry name" value="UDP-Glycosyltransferase/glycogen phosphorylase"/>
    <property type="match status" value="1"/>
</dbReference>
<feature type="domain" description="Glycosyltransferase subfamily 4-like N-terminal" evidence="3">
    <location>
        <begin position="39"/>
        <end position="230"/>
    </location>
</feature>
<keyword evidence="5" id="KW-1185">Reference proteome</keyword>
<dbReference type="RefSeq" id="WP_312643813.1">
    <property type="nucleotide sequence ID" value="NZ_CP116967.1"/>
</dbReference>
<feature type="domain" description="Glycosyl transferase family 1" evidence="2">
    <location>
        <begin position="248"/>
        <end position="403"/>
    </location>
</feature>
<dbReference type="KEGG" id="nall:PP769_00375"/>
<feature type="region of interest" description="Disordered" evidence="1">
    <location>
        <begin position="1"/>
        <end position="21"/>
    </location>
</feature>
<protein>
    <submittedName>
        <fullName evidence="4">Glycosyltransferase</fullName>
    </submittedName>
</protein>
<gene>
    <name evidence="4" type="ORF">PP769_00375</name>
</gene>
<evidence type="ECO:0000259" key="2">
    <source>
        <dbReference type="Pfam" id="PF00534"/>
    </source>
</evidence>
<dbReference type="CDD" id="cd03811">
    <property type="entry name" value="GT4_GT28_WabH-like"/>
    <property type="match status" value="1"/>
</dbReference>
<organism evidence="4 5">
    <name type="scientific">Candidatus Nitrospira allomarina</name>
    <dbReference type="NCBI Taxonomy" id="3020900"/>
    <lineage>
        <taxon>Bacteria</taxon>
        <taxon>Pseudomonadati</taxon>
        <taxon>Nitrospirota</taxon>
        <taxon>Nitrospiria</taxon>
        <taxon>Nitrospirales</taxon>
        <taxon>Nitrospiraceae</taxon>
        <taxon>Nitrospira</taxon>
    </lineage>
</organism>
<dbReference type="InterPro" id="IPR001296">
    <property type="entry name" value="Glyco_trans_1"/>
</dbReference>
<name>A0AA96GBD9_9BACT</name>
<feature type="compositionally biased region" description="Polar residues" evidence="1">
    <location>
        <begin position="1"/>
        <end position="18"/>
    </location>
</feature>
<dbReference type="Pfam" id="PF00534">
    <property type="entry name" value="Glycos_transf_1"/>
    <property type="match status" value="1"/>
</dbReference>
<evidence type="ECO:0000259" key="3">
    <source>
        <dbReference type="Pfam" id="PF13439"/>
    </source>
</evidence>
<sequence length="421" mass="45854">MTTTNSSDFASLPSQSINVEGESPDRKHLAIFLPSLAGGGVARAMVYLSEAFADRNHRVDLILCQVSGPYLDSISPKVTVIGLKGGTKWRGCFHAVSADFGALWSMLLPILLSSHPPKTIGYLPDLVEYLQREKPDTMLTAKTPANLIALLAARLAGGKTRIVINEQTSLSPIIKTSKKWRWRFLAPLLQRVYPRADEIVTVSDGVAEDVASLTGIHRDRITTIYNPVALTQVQEKARTQVDHPWFPADTLPVILGVGRHVPQKDFACLIKAFGRVRSVRPARLVILGEGRMRNELEELAETLALTQDISMPGFVDNPFAFMARASVFVLSSAWEGCPNVLIEALACGCPIVSTDCPSGPTEILQKGAFGPLVPVGDDKALAEAILEVLDRPLGREQLRARATEFEVGRIAAEYLQLMSAP</sequence>
<dbReference type="InterPro" id="IPR028098">
    <property type="entry name" value="Glyco_trans_4-like_N"/>
</dbReference>
<dbReference type="Gene3D" id="3.40.50.2000">
    <property type="entry name" value="Glycogen Phosphorylase B"/>
    <property type="match status" value="2"/>
</dbReference>
<dbReference type="Proteomes" id="UP001302719">
    <property type="component" value="Chromosome"/>
</dbReference>